<dbReference type="AlphaFoldDB" id="A0A2V4UU77"/>
<sequence length="119" mass="13092">MKKLLLMATLAVAPLMATSVQAAETSTKVTFAKDSYCGSFTGNIKNGKVFRLWLASDQNLVIRNVGDDRINMAYVSGPSGRLDGDRYDNETSYITESKGNHYMKVYGNSSHSSVEFCAY</sequence>
<dbReference type="EMBL" id="QJSU01000002">
    <property type="protein sequence ID" value="PYE40066.1"/>
    <property type="molecule type" value="Genomic_DNA"/>
</dbReference>
<dbReference type="Proteomes" id="UP000247746">
    <property type="component" value="Unassembled WGS sequence"/>
</dbReference>
<evidence type="ECO:0000256" key="1">
    <source>
        <dbReference type="SAM" id="SignalP"/>
    </source>
</evidence>
<feature type="signal peptide" evidence="1">
    <location>
        <begin position="1"/>
        <end position="22"/>
    </location>
</feature>
<gene>
    <name evidence="2" type="ORF">DFP82_10225</name>
</gene>
<reference evidence="2 3" key="1">
    <citation type="submission" date="2018-06" db="EMBL/GenBank/DDBJ databases">
        <title>Genomic Encyclopedia of Type Strains, Phase III (KMG-III): the genomes of soil and plant-associated and newly described type strains.</title>
        <authorList>
            <person name="Whitman W."/>
        </authorList>
    </citation>
    <scope>NUCLEOTIDE SEQUENCE [LARGE SCALE GENOMIC DNA]</scope>
    <source>
        <strain evidence="2 3">CECT 5889</strain>
    </source>
</reference>
<organism evidence="2 3">
    <name type="scientific">Psychrobacter fozii</name>
    <dbReference type="NCBI Taxonomy" id="198480"/>
    <lineage>
        <taxon>Bacteria</taxon>
        <taxon>Pseudomonadati</taxon>
        <taxon>Pseudomonadota</taxon>
        <taxon>Gammaproteobacteria</taxon>
        <taxon>Moraxellales</taxon>
        <taxon>Moraxellaceae</taxon>
        <taxon>Psychrobacter</taxon>
    </lineage>
</organism>
<accession>A0A2V4UU77</accession>
<name>A0A2V4UU77_9GAMM</name>
<evidence type="ECO:0000313" key="3">
    <source>
        <dbReference type="Proteomes" id="UP000247746"/>
    </source>
</evidence>
<evidence type="ECO:0000313" key="2">
    <source>
        <dbReference type="EMBL" id="PYE40066.1"/>
    </source>
</evidence>
<keyword evidence="3" id="KW-1185">Reference proteome</keyword>
<comment type="caution">
    <text evidence="2">The sequence shown here is derived from an EMBL/GenBank/DDBJ whole genome shotgun (WGS) entry which is preliminary data.</text>
</comment>
<dbReference type="OrthoDB" id="6658816at2"/>
<feature type="chain" id="PRO_5015973199" evidence="1">
    <location>
        <begin position="23"/>
        <end position="119"/>
    </location>
</feature>
<protein>
    <submittedName>
        <fullName evidence="2">Uncharacterized protein</fullName>
    </submittedName>
</protein>
<keyword evidence="1" id="KW-0732">Signal</keyword>
<dbReference type="RefSeq" id="WP_110922252.1">
    <property type="nucleotide sequence ID" value="NZ_QJSU01000002.1"/>
</dbReference>
<proteinExistence type="predicted"/>